<dbReference type="RefSeq" id="XP_010486069.1">
    <property type="nucleotide sequence ID" value="XM_010487767.2"/>
</dbReference>
<evidence type="ECO:0000313" key="2">
    <source>
        <dbReference type="RefSeq" id="XP_010486069.1"/>
    </source>
</evidence>
<accession>A0ABM0XHH5</accession>
<dbReference type="PANTHER" id="PTHR35123:SF2">
    <property type="entry name" value="UBIQUITIN CARBOXYL-TERMINAL HYDROLASE-LIKE PROTEIN"/>
    <property type="match status" value="1"/>
</dbReference>
<reference evidence="2" key="2">
    <citation type="submission" date="2025-08" db="UniProtKB">
        <authorList>
            <consortium name="RefSeq"/>
        </authorList>
    </citation>
    <scope>IDENTIFICATION</scope>
    <source>
        <tissue evidence="2">Leaf</tissue>
    </source>
</reference>
<proteinExistence type="predicted"/>
<reference evidence="1" key="1">
    <citation type="journal article" date="2014" name="Nat. Commun.">
        <title>The emerging biofuel crop Camelina sativa retains a highly undifferentiated hexaploid genome structure.</title>
        <authorList>
            <person name="Kagale S."/>
            <person name="Koh C."/>
            <person name="Nixon J."/>
            <person name="Bollina V."/>
            <person name="Clarke W.E."/>
            <person name="Tuteja R."/>
            <person name="Spillane C."/>
            <person name="Robinson S.J."/>
            <person name="Links M.G."/>
            <person name="Clarke C."/>
            <person name="Higgins E.E."/>
            <person name="Huebert T."/>
            <person name="Sharpe A.G."/>
            <person name="Parkin I.A."/>
        </authorList>
    </citation>
    <scope>NUCLEOTIDE SEQUENCE [LARGE SCALE GENOMIC DNA]</scope>
    <source>
        <strain evidence="1">cv. DH55</strain>
    </source>
</reference>
<organism evidence="1 2">
    <name type="scientific">Camelina sativa</name>
    <name type="common">False flax</name>
    <name type="synonym">Myagrum sativum</name>
    <dbReference type="NCBI Taxonomy" id="90675"/>
    <lineage>
        <taxon>Eukaryota</taxon>
        <taxon>Viridiplantae</taxon>
        <taxon>Streptophyta</taxon>
        <taxon>Embryophyta</taxon>
        <taxon>Tracheophyta</taxon>
        <taxon>Spermatophyta</taxon>
        <taxon>Magnoliopsida</taxon>
        <taxon>eudicotyledons</taxon>
        <taxon>Gunneridae</taxon>
        <taxon>Pentapetalae</taxon>
        <taxon>rosids</taxon>
        <taxon>malvids</taxon>
        <taxon>Brassicales</taxon>
        <taxon>Brassicaceae</taxon>
        <taxon>Camelineae</taxon>
        <taxon>Camelina</taxon>
    </lineage>
</organism>
<dbReference type="Proteomes" id="UP000694864">
    <property type="component" value="Chromosome 19"/>
</dbReference>
<protein>
    <submittedName>
        <fullName evidence="2">Uncharacterized protein LOC104764270</fullName>
    </submittedName>
</protein>
<sequence>MKPRLCHYVTVVDNEQNERNEKKKKEEAKGNHRFFLVPFVSKAKRRVVSKITRRPSSPSSSGFLKNVCFCGNETSNTHTLEWSSSSNPDRPKGENFTLKVLLQTNDFFSKDCNPHLSLTLSIN</sequence>
<dbReference type="GeneID" id="104764270"/>
<evidence type="ECO:0000313" key="1">
    <source>
        <dbReference type="Proteomes" id="UP000694864"/>
    </source>
</evidence>
<gene>
    <name evidence="2" type="primary">LOC104764270</name>
</gene>
<dbReference type="PANTHER" id="PTHR35123">
    <property type="entry name" value="OS07G0633900 PROTEIN-RELATED"/>
    <property type="match status" value="1"/>
</dbReference>
<keyword evidence="1" id="KW-1185">Reference proteome</keyword>
<name>A0ABM0XHH5_CAMSA</name>